<gene>
    <name evidence="2" type="ORF">EII34_13240</name>
</gene>
<dbReference type="RefSeq" id="WP_124845645.1">
    <property type="nucleotide sequence ID" value="NZ_RQZG01000018.1"/>
</dbReference>
<reference evidence="2 3" key="1">
    <citation type="submission" date="2018-11" db="EMBL/GenBank/DDBJ databases">
        <title>Genomes From Bacteria Associated with the Canine Oral Cavity: a Test Case for Automated Genome-Based Taxonomic Assignment.</title>
        <authorList>
            <person name="Coil D.A."/>
            <person name="Jospin G."/>
            <person name="Darling A.E."/>
            <person name="Wallis C."/>
            <person name="Davis I.J."/>
            <person name="Harris S."/>
            <person name="Eisen J.A."/>
            <person name="Holcombe L.J."/>
            <person name="O'Flynn C."/>
        </authorList>
    </citation>
    <scope>NUCLEOTIDE SEQUENCE [LARGE SCALE GENOMIC DNA]</scope>
    <source>
        <strain evidence="2 3">OH887_COT-365</strain>
    </source>
</reference>
<evidence type="ECO:0000313" key="3">
    <source>
        <dbReference type="Proteomes" id="UP000280819"/>
    </source>
</evidence>
<name>A0A3P1T552_9ACTN</name>
<dbReference type="AlphaFoldDB" id="A0A3P1T552"/>
<dbReference type="EMBL" id="RQZG01000018">
    <property type="protein sequence ID" value="RRD03553.1"/>
    <property type="molecule type" value="Genomic_DNA"/>
</dbReference>
<comment type="caution">
    <text evidence="2">The sequence shown here is derived from an EMBL/GenBank/DDBJ whole genome shotgun (WGS) entry which is preliminary data.</text>
</comment>
<organism evidence="2 3">
    <name type="scientific">Arachnia propionica</name>
    <dbReference type="NCBI Taxonomy" id="1750"/>
    <lineage>
        <taxon>Bacteria</taxon>
        <taxon>Bacillati</taxon>
        <taxon>Actinomycetota</taxon>
        <taxon>Actinomycetes</taxon>
        <taxon>Propionibacteriales</taxon>
        <taxon>Propionibacteriaceae</taxon>
        <taxon>Arachnia</taxon>
    </lineage>
</organism>
<protein>
    <submittedName>
        <fullName evidence="2">Uncharacterized protein</fullName>
    </submittedName>
</protein>
<feature type="region of interest" description="Disordered" evidence="1">
    <location>
        <begin position="30"/>
        <end position="61"/>
    </location>
</feature>
<accession>A0A3P1T552</accession>
<feature type="compositionally biased region" description="Low complexity" evidence="1">
    <location>
        <begin position="43"/>
        <end position="61"/>
    </location>
</feature>
<dbReference type="Proteomes" id="UP000280819">
    <property type="component" value="Unassembled WGS sequence"/>
</dbReference>
<evidence type="ECO:0000313" key="2">
    <source>
        <dbReference type="EMBL" id="RRD03553.1"/>
    </source>
</evidence>
<evidence type="ECO:0000256" key="1">
    <source>
        <dbReference type="SAM" id="MobiDB-lite"/>
    </source>
</evidence>
<dbReference type="OrthoDB" id="9845149at2"/>
<proteinExistence type="predicted"/>
<sequence>MNGVRLAAAGLAVATVTVVIPMVWYHSAKAEGTPSTTSTPRISAPVSPTTEPTPAPTSSTAVQEEVDLVAIVDLGMSIPHYRNRAEAEELVAYLRANGVNAELRDKTVGESSFTFHVDGADPGAEHFDVLLEKYRWMTRWAAEPWSGPKLEAHNAAVAEYAAHLVGKGIPVEIKATEDGVEFPVETGSASLEDLKQEFLISKGRGKYDEDGLFWFIPTKAELDAERARTQELVDHLHSLGLEAGIEETEFGIRLVADLDDVDVLMAKEEFEWDETLDTNRPEAIEAYNRDTEALAAHLRKKGFEVEIKTNRYGLKYADHDRDETAEAVEEFWANHEFGS</sequence>